<evidence type="ECO:0000256" key="2">
    <source>
        <dbReference type="ARBA" id="ARBA00007779"/>
    </source>
</evidence>
<evidence type="ECO:0000256" key="1">
    <source>
        <dbReference type="ARBA" id="ARBA00004141"/>
    </source>
</evidence>
<dbReference type="GO" id="GO:0016298">
    <property type="term" value="F:lipase activity"/>
    <property type="evidence" value="ECO:0007669"/>
    <property type="project" value="InterPro"/>
</dbReference>
<dbReference type="Pfam" id="PF13967">
    <property type="entry name" value="RSN1_TM"/>
    <property type="match status" value="1"/>
</dbReference>
<dbReference type="Pfam" id="PF00657">
    <property type="entry name" value="Lipase_GDSL"/>
    <property type="match status" value="1"/>
</dbReference>
<evidence type="ECO:0000256" key="8">
    <source>
        <dbReference type="ARBA" id="ARBA00023065"/>
    </source>
</evidence>
<feature type="transmembrane region" description="Helical" evidence="12">
    <location>
        <begin position="362"/>
        <end position="381"/>
    </location>
</feature>
<proteinExistence type="inferred from homology"/>
<feature type="compositionally biased region" description="Polar residues" evidence="11">
    <location>
        <begin position="977"/>
        <end position="987"/>
    </location>
</feature>
<evidence type="ECO:0000256" key="7">
    <source>
        <dbReference type="ARBA" id="ARBA00022989"/>
    </source>
</evidence>
<evidence type="ECO:0000256" key="12">
    <source>
        <dbReference type="SAM" id="Phobius"/>
    </source>
</evidence>
<keyword evidence="7 12" id="KW-1133">Transmembrane helix</keyword>
<evidence type="ECO:0000259" key="14">
    <source>
        <dbReference type="Pfam" id="PF02714"/>
    </source>
</evidence>
<feature type="domain" description="CSC1/OSCA1-like cytosolic" evidence="16">
    <location>
        <begin position="471"/>
        <end position="629"/>
    </location>
</feature>
<dbReference type="CDD" id="cd01837">
    <property type="entry name" value="SGNH_plant_lipase_like"/>
    <property type="match status" value="1"/>
</dbReference>
<dbReference type="Pfam" id="PF02714">
    <property type="entry name" value="RSN1_7TM"/>
    <property type="match status" value="1"/>
</dbReference>
<dbReference type="GO" id="GO:0006629">
    <property type="term" value="P:lipid metabolic process"/>
    <property type="evidence" value="ECO:0007669"/>
    <property type="project" value="InterPro"/>
</dbReference>
<comment type="similarity">
    <text evidence="3">Belongs to the 'GDSL' lipolytic enzyme family.</text>
</comment>
<dbReference type="InterPro" id="IPR035669">
    <property type="entry name" value="SGNH_plant_lipase-like"/>
</dbReference>
<keyword evidence="13" id="KW-0732">Signal</keyword>
<dbReference type="InterPro" id="IPR003864">
    <property type="entry name" value="CSC1/OSCA1-like_7TM"/>
</dbReference>
<dbReference type="PANTHER" id="PTHR13018:SF117">
    <property type="entry name" value="CSC1-LIKE PROTEIN RXW8"/>
    <property type="match status" value="1"/>
</dbReference>
<evidence type="ECO:0000256" key="13">
    <source>
        <dbReference type="SAM" id="SignalP"/>
    </source>
</evidence>
<name>G1JSI1_ARATH</name>
<comment type="subcellular location">
    <subcellularLocation>
        <location evidence="1">Membrane</location>
        <topology evidence="1">Multi-pass membrane protein</topology>
    </subcellularLocation>
</comment>
<feature type="region of interest" description="Disordered" evidence="11">
    <location>
        <begin position="977"/>
        <end position="1008"/>
    </location>
</feature>
<feature type="compositionally biased region" description="Basic and acidic residues" evidence="11">
    <location>
        <begin position="993"/>
        <end position="1008"/>
    </location>
</feature>
<evidence type="ECO:0000259" key="15">
    <source>
        <dbReference type="Pfam" id="PF13967"/>
    </source>
</evidence>
<dbReference type="GO" id="GO:0005227">
    <property type="term" value="F:calcium-activated cation channel activity"/>
    <property type="evidence" value="ECO:0007669"/>
    <property type="project" value="InterPro"/>
</dbReference>
<feature type="domain" description="CSC1/OSCA1-like 7TM region" evidence="14">
    <location>
        <begin position="640"/>
        <end position="906"/>
    </location>
</feature>
<keyword evidence="6" id="KW-0106">Calcium</keyword>
<evidence type="ECO:0000256" key="5">
    <source>
        <dbReference type="ARBA" id="ARBA00022692"/>
    </source>
</evidence>
<evidence type="ECO:0000256" key="10">
    <source>
        <dbReference type="ARBA" id="ARBA00023303"/>
    </source>
</evidence>
<dbReference type="ExpressionAtlas" id="G1JSI1">
    <property type="expression patterns" value="baseline and differential"/>
</dbReference>
<feature type="chain" id="PRO_5003412816" evidence="13">
    <location>
        <begin position="18"/>
        <end position="1031"/>
    </location>
</feature>
<feature type="transmembrane region" description="Helical" evidence="12">
    <location>
        <begin position="642"/>
        <end position="666"/>
    </location>
</feature>
<dbReference type="AlphaFoldDB" id="G1JSI1"/>
<feature type="transmembrane region" description="Helical" evidence="12">
    <location>
        <begin position="886"/>
        <end position="907"/>
    </location>
</feature>
<accession>G1JSI1</accession>
<keyword evidence="10" id="KW-0407">Ion channel</keyword>
<dbReference type="PROSITE" id="PS01098">
    <property type="entry name" value="LIPASE_GDSL_SER"/>
    <property type="match status" value="1"/>
</dbReference>
<sequence>MKLQILLLALVLIVVEANAIKQGINATIPALIVFGDSIMDTGNNNNLPTLLKCNFPPYGKDYPGGYATGRFSDGRVPSDLIAEKLGLAKTLRAYMNPYLKPEDLLKGVTFASGGTGYDPLTAKIMSVISVWDQLIYFKEYISKIKRHFREEKAKDILEHSFFLVVSSSNDLAHTYLAQAHRYDRTSYANFLADSAVHFVRELHKLGARKIGVFSAVPVGFFTRGCNEPLNNMAKQFNARLSPALDSLDKELDGVILYINVYDTLFDMIQHPKKYADKGYCVSPANLRTSCIARKQPANYCVYFGRRLVCGGARRYDPFWYERFVPSPSWLVKAWETSEDELLAAAGLDAVVFLRMVIFSIRIFFIVAVICIAFVLPVNYYGQPMVHKEIHLESSEVFTIENLKEGSKWLWVHCLALYIITSAACLLLYFVRTSYLSLSHAYSILEYLLLEYSTIAKMRLGHITGCASKPSQFTVLIRAIPWSPEQSYSDTLSKFFTNYYSSSYVSHQMVYHNGIIQRLLRDAERMCQTLKHVSPEINCKPSLRPCTFCGGPTATSSFHILSNEADSVKGMELGELTMTTTTTEQERSAAFVFFKTRYDALVVSEVLQSSNPMLWVTDLAPEPHDVYWKNLNIPYRQLWIRKIATLVGAVAFMFVFLIPVTFIQGLTQLVQLSHAFPFLRGILSKNFINQVITGYLPSVILILFFYAVPPLMMYFSALEGCISRSIRKKSACIKVLYFTIWNVFFVNILSGSVIRQLNVFSSVRDIPAQLARAVPTQAGFFMTYCFTSGWASLACEIMQPMALIWNLVAKVVTKNEDESYETLRFPYHTEIPRLLLFGLLGFTNSVIAPLILPFLLIYFFLAYLIYKNQILNVYITKYESGGQYWPIFHNTTIFSLILTQIIALGFFGLKLSTVASGFTIPLILLTLLFSEYCRQRFAPIFNKNPAQVLIDMDRADEISGKMEELHKKLHNVYSQIPLHSQKSSSKAECSNPFKKQELPDPEKLKPEEGDAIAKELWGFQGNESGQEHDTKS</sequence>
<keyword evidence="9 12" id="KW-0472">Membrane</keyword>
<dbReference type="InterPro" id="IPR032880">
    <property type="entry name" value="CSC1/OSCA1-like_N"/>
</dbReference>
<evidence type="ECO:0000256" key="6">
    <source>
        <dbReference type="ARBA" id="ARBA00022837"/>
    </source>
</evidence>
<feature type="transmembrane region" description="Helical" evidence="12">
    <location>
        <begin position="845"/>
        <end position="865"/>
    </location>
</feature>
<feature type="transmembrane region" description="Helical" evidence="12">
    <location>
        <begin position="913"/>
        <end position="932"/>
    </location>
</feature>
<reference evidence="17" key="2">
    <citation type="submission" date="2011-07" db="EMBL/GenBank/DDBJ databases">
        <authorList>
            <person name="Guo Y.-L."/>
            <person name="Weigel D."/>
        </authorList>
    </citation>
    <scope>NUCLEOTIDE SEQUENCE</scope>
</reference>
<evidence type="ECO:0000256" key="9">
    <source>
        <dbReference type="ARBA" id="ARBA00023136"/>
    </source>
</evidence>
<evidence type="ECO:0000256" key="3">
    <source>
        <dbReference type="ARBA" id="ARBA00008668"/>
    </source>
</evidence>
<keyword evidence="8" id="KW-0406">Ion transport</keyword>
<dbReference type="Gene3D" id="3.40.50.1110">
    <property type="entry name" value="SGNH hydrolase"/>
    <property type="match status" value="1"/>
</dbReference>
<dbReference type="Pfam" id="PF14703">
    <property type="entry name" value="PHM7_cyt"/>
    <property type="match status" value="1"/>
</dbReference>
<keyword evidence="5 12" id="KW-0812">Transmembrane</keyword>
<dbReference type="InterPro" id="IPR045122">
    <property type="entry name" value="Csc1-like"/>
</dbReference>
<evidence type="ECO:0000256" key="4">
    <source>
        <dbReference type="ARBA" id="ARBA00022448"/>
    </source>
</evidence>
<feature type="transmembrane region" description="Helical" evidence="12">
    <location>
        <begin position="734"/>
        <end position="753"/>
    </location>
</feature>
<gene>
    <name evidence="17" type="ordered locus">At1g58520</name>
</gene>
<dbReference type="InterPro" id="IPR027815">
    <property type="entry name" value="CSC1/OSCA1-like_cyt"/>
</dbReference>
<dbReference type="InterPro" id="IPR036514">
    <property type="entry name" value="SGNH_hydro_sf"/>
</dbReference>
<evidence type="ECO:0000313" key="17">
    <source>
        <dbReference type="EMBL" id="AEM36349.1"/>
    </source>
</evidence>
<feature type="signal peptide" evidence="13">
    <location>
        <begin position="1"/>
        <end position="17"/>
    </location>
</feature>
<evidence type="ECO:0000259" key="16">
    <source>
        <dbReference type="Pfam" id="PF14703"/>
    </source>
</evidence>
<reference evidence="17" key="1">
    <citation type="journal article" date="2011" name="Plant Physiol.">
        <title>Genome-wide comparison of nucleotide-binding site-leucine-rich repeat-encoding genes in Arabidopsis.</title>
        <authorList>
            <person name="Guo Y.L."/>
            <person name="Fitz J."/>
            <person name="Schneeberger K."/>
            <person name="Ossowski S."/>
            <person name="Cao J."/>
            <person name="Weigel D."/>
        </authorList>
    </citation>
    <scope>NUCLEOTIDE SEQUENCE</scope>
</reference>
<organism evidence="17">
    <name type="scientific">Arabidopsis thaliana</name>
    <name type="common">Mouse-ear cress</name>
    <dbReference type="NCBI Taxonomy" id="3702"/>
    <lineage>
        <taxon>Eukaryota</taxon>
        <taxon>Viridiplantae</taxon>
        <taxon>Streptophyta</taxon>
        <taxon>Embryophyta</taxon>
        <taxon>Tracheophyta</taxon>
        <taxon>Spermatophyta</taxon>
        <taxon>Magnoliopsida</taxon>
        <taxon>eudicotyledons</taxon>
        <taxon>Gunneridae</taxon>
        <taxon>Pentapetalae</taxon>
        <taxon>rosids</taxon>
        <taxon>malvids</taxon>
        <taxon>Brassicales</taxon>
        <taxon>Brassicaceae</taxon>
        <taxon>Camelineae</taxon>
        <taxon>Arabidopsis</taxon>
    </lineage>
</organism>
<protein>
    <submittedName>
        <fullName evidence="17">At1g58520</fullName>
    </submittedName>
</protein>
<comment type="similarity">
    <text evidence="2">Belongs to the CSC1 (TC 1.A.17) family.</text>
</comment>
<feature type="domain" description="CSC1/OSCA1-like N-terminal transmembrane" evidence="15">
    <location>
        <begin position="290"/>
        <end position="428"/>
    </location>
</feature>
<dbReference type="PANTHER" id="PTHR13018">
    <property type="entry name" value="PROBABLE MEMBRANE PROTEIN DUF221-RELATED"/>
    <property type="match status" value="1"/>
</dbReference>
<dbReference type="EMBL" id="JN389445">
    <property type="protein sequence ID" value="AEM36349.1"/>
    <property type="molecule type" value="Genomic_DNA"/>
</dbReference>
<dbReference type="InterPro" id="IPR001087">
    <property type="entry name" value="GDSL"/>
</dbReference>
<evidence type="ECO:0000256" key="11">
    <source>
        <dbReference type="SAM" id="MobiDB-lite"/>
    </source>
</evidence>
<feature type="transmembrane region" description="Helical" evidence="12">
    <location>
        <begin position="686"/>
        <end position="714"/>
    </location>
</feature>
<keyword evidence="4" id="KW-0813">Transport</keyword>
<dbReference type="GO" id="GO:0016020">
    <property type="term" value="C:membrane"/>
    <property type="evidence" value="ECO:0007669"/>
    <property type="project" value="UniProtKB-SubCell"/>
</dbReference>
<dbReference type="InterPro" id="IPR008265">
    <property type="entry name" value="Lipase_GDSL_AS"/>
</dbReference>
<feature type="transmembrane region" description="Helical" evidence="12">
    <location>
        <begin position="409"/>
        <end position="430"/>
    </location>
</feature>